<dbReference type="PROSITE" id="PS50895">
    <property type="entry name" value="SURF1"/>
    <property type="match status" value="1"/>
</dbReference>
<evidence type="ECO:0000313" key="8">
    <source>
        <dbReference type="EMBL" id="MFC7406918.1"/>
    </source>
</evidence>
<evidence type="ECO:0000256" key="5">
    <source>
        <dbReference type="ARBA" id="ARBA00023136"/>
    </source>
</evidence>
<evidence type="ECO:0000256" key="2">
    <source>
        <dbReference type="ARBA" id="ARBA00007165"/>
    </source>
</evidence>
<evidence type="ECO:0000256" key="4">
    <source>
        <dbReference type="ARBA" id="ARBA00022989"/>
    </source>
</evidence>
<dbReference type="InterPro" id="IPR002994">
    <property type="entry name" value="Surf1/Shy1"/>
</dbReference>
<evidence type="ECO:0000256" key="1">
    <source>
        <dbReference type="ARBA" id="ARBA00004370"/>
    </source>
</evidence>
<keyword evidence="9" id="KW-1185">Reference proteome</keyword>
<dbReference type="CDD" id="cd06662">
    <property type="entry name" value="SURF1"/>
    <property type="match status" value="1"/>
</dbReference>
<protein>
    <recommendedName>
        <fullName evidence="6">SURF1-like protein</fullName>
    </recommendedName>
</protein>
<keyword evidence="3 6" id="KW-0812">Transmembrane</keyword>
<comment type="subcellular location">
    <subcellularLocation>
        <location evidence="6">Cell membrane</location>
        <topology evidence="6">Multi-pass membrane protein</topology>
    </subcellularLocation>
    <subcellularLocation>
        <location evidence="1">Membrane</location>
    </subcellularLocation>
</comment>
<evidence type="ECO:0000256" key="3">
    <source>
        <dbReference type="ARBA" id="ARBA00022692"/>
    </source>
</evidence>
<accession>A0ABW2QEI6</accession>
<organism evidence="8 9">
    <name type="scientific">Georgenia alba</name>
    <dbReference type="NCBI Taxonomy" id="2233858"/>
    <lineage>
        <taxon>Bacteria</taxon>
        <taxon>Bacillati</taxon>
        <taxon>Actinomycetota</taxon>
        <taxon>Actinomycetes</taxon>
        <taxon>Micrococcales</taxon>
        <taxon>Bogoriellaceae</taxon>
        <taxon>Georgenia</taxon>
    </lineage>
</organism>
<dbReference type="PANTHER" id="PTHR23427">
    <property type="entry name" value="SURFEIT LOCUS PROTEIN"/>
    <property type="match status" value="1"/>
</dbReference>
<dbReference type="EMBL" id="JBHTCQ010000004">
    <property type="protein sequence ID" value="MFC7406918.1"/>
    <property type="molecule type" value="Genomic_DNA"/>
</dbReference>
<dbReference type="PANTHER" id="PTHR23427:SF2">
    <property type="entry name" value="SURFEIT LOCUS PROTEIN 1"/>
    <property type="match status" value="1"/>
</dbReference>
<dbReference type="InterPro" id="IPR045214">
    <property type="entry name" value="Surf1/Surf4"/>
</dbReference>
<evidence type="ECO:0000313" key="9">
    <source>
        <dbReference type="Proteomes" id="UP001596455"/>
    </source>
</evidence>
<reference evidence="9" key="1">
    <citation type="journal article" date="2019" name="Int. J. Syst. Evol. Microbiol.">
        <title>The Global Catalogue of Microorganisms (GCM) 10K type strain sequencing project: providing services to taxonomists for standard genome sequencing and annotation.</title>
        <authorList>
            <consortium name="The Broad Institute Genomics Platform"/>
            <consortium name="The Broad Institute Genome Sequencing Center for Infectious Disease"/>
            <person name="Wu L."/>
            <person name="Ma J."/>
        </authorList>
    </citation>
    <scope>NUCLEOTIDE SEQUENCE [LARGE SCALE GENOMIC DNA]</scope>
    <source>
        <strain evidence="9">JCM 1490</strain>
    </source>
</reference>
<comment type="caution">
    <text evidence="6">Lacks conserved residue(s) required for the propagation of feature annotation.</text>
</comment>
<evidence type="ECO:0000256" key="7">
    <source>
        <dbReference type="SAM" id="MobiDB-lite"/>
    </source>
</evidence>
<dbReference type="Proteomes" id="UP001596455">
    <property type="component" value="Unassembled WGS sequence"/>
</dbReference>
<keyword evidence="5 6" id="KW-0472">Membrane</keyword>
<keyword evidence="6" id="KW-1003">Cell membrane</keyword>
<name>A0ABW2QEI6_9MICO</name>
<dbReference type="Pfam" id="PF02104">
    <property type="entry name" value="SURF1"/>
    <property type="match status" value="1"/>
</dbReference>
<feature type="transmembrane region" description="Helical" evidence="6">
    <location>
        <begin position="12"/>
        <end position="35"/>
    </location>
</feature>
<comment type="similarity">
    <text evidence="2 6">Belongs to the SURF1 family.</text>
</comment>
<sequence length="283" mass="30337">MSGRLGFLRTPRWLGLGAAALAFAALCVLLGLWQWSRFEDELAQARQVEAAFDAPAAPLPDVLGTDPMVRPQDEWRRVQVTGRYVPDATLLLRNRPEDGTPAAHLVTPFVADTPQGPLVVVVDRGWLPTETVDAGAVPQAPRAGIALTARLRQAEEPIDRDPPPGQVYTLDPDGVLAAAGVPDLGADAVVLEGYVAATRELPAPGGQFEAAEPLGGYDRPESRWGVNLSYAIQWWLFAVGAPVALVVLARREAAEGEPAPSGRRRPSAEEEEDALIDAQLRRG</sequence>
<comment type="caution">
    <text evidence="8">The sequence shown here is derived from an EMBL/GenBank/DDBJ whole genome shotgun (WGS) entry which is preliminary data.</text>
</comment>
<keyword evidence="4 6" id="KW-1133">Transmembrane helix</keyword>
<proteinExistence type="inferred from homology"/>
<dbReference type="RefSeq" id="WP_382396443.1">
    <property type="nucleotide sequence ID" value="NZ_JBHTCQ010000004.1"/>
</dbReference>
<evidence type="ECO:0000256" key="6">
    <source>
        <dbReference type="RuleBase" id="RU363076"/>
    </source>
</evidence>
<feature type="region of interest" description="Disordered" evidence="7">
    <location>
        <begin position="253"/>
        <end position="283"/>
    </location>
</feature>
<gene>
    <name evidence="8" type="ORF">ACFQQL_17490</name>
</gene>